<reference evidence="2" key="1">
    <citation type="journal article" date="2014" name="Int. J. Syst. Evol. Microbiol.">
        <title>Complete genome sequence of Corynebacterium casei LMG S-19264T (=DSM 44701T), isolated from a smear-ripened cheese.</title>
        <authorList>
            <consortium name="US DOE Joint Genome Institute (JGI-PGF)"/>
            <person name="Walter F."/>
            <person name="Albersmeier A."/>
            <person name="Kalinowski J."/>
            <person name="Ruckert C."/>
        </authorList>
    </citation>
    <scope>NUCLEOTIDE SEQUENCE</scope>
    <source>
        <strain evidence="2">CGMCC 1.15758</strain>
    </source>
</reference>
<dbReference type="InterPro" id="IPR043519">
    <property type="entry name" value="NT_sf"/>
</dbReference>
<comment type="caution">
    <text evidence="2">The sequence shown here is derived from an EMBL/GenBank/DDBJ whole genome shotgun (WGS) entry which is preliminary data.</text>
</comment>
<dbReference type="InterPro" id="IPR041633">
    <property type="entry name" value="Polbeta"/>
</dbReference>
<dbReference type="SUPFAM" id="SSF81301">
    <property type="entry name" value="Nucleotidyltransferase"/>
    <property type="match status" value="1"/>
</dbReference>
<sequence length="101" mass="11275">MRLSKENISIIKSCVHQVFGDDMRVFLFGSRTDCSKRGGDIDLYLLPKKDEVIVNGFNKKIELLVALEKAIGEQKIDVVLAKTGADKRLIDNVALKEGIEL</sequence>
<feature type="domain" description="Polymerase beta nucleotidyltransferase" evidence="1">
    <location>
        <begin position="25"/>
        <end position="94"/>
    </location>
</feature>
<accession>A0A8J3E8F5</accession>
<name>A0A8J3E8F5_9GAMM</name>
<dbReference type="OrthoDB" id="14556at2"/>
<dbReference type="Proteomes" id="UP000636949">
    <property type="component" value="Unassembled WGS sequence"/>
</dbReference>
<proteinExistence type="predicted"/>
<keyword evidence="3" id="KW-1185">Reference proteome</keyword>
<dbReference type="Gene3D" id="3.30.460.10">
    <property type="entry name" value="Beta Polymerase, domain 2"/>
    <property type="match status" value="1"/>
</dbReference>
<dbReference type="Pfam" id="PF18765">
    <property type="entry name" value="Polbeta"/>
    <property type="match status" value="1"/>
</dbReference>
<gene>
    <name evidence="2" type="ORF">GCM10010995_05060</name>
</gene>
<evidence type="ECO:0000313" key="2">
    <source>
        <dbReference type="EMBL" id="GGF90747.1"/>
    </source>
</evidence>
<reference evidence="2" key="2">
    <citation type="submission" date="2020-09" db="EMBL/GenBank/DDBJ databases">
        <authorList>
            <person name="Sun Q."/>
            <person name="Zhou Y."/>
        </authorList>
    </citation>
    <scope>NUCLEOTIDE SEQUENCE</scope>
    <source>
        <strain evidence="2">CGMCC 1.15758</strain>
    </source>
</reference>
<evidence type="ECO:0000259" key="1">
    <source>
        <dbReference type="Pfam" id="PF18765"/>
    </source>
</evidence>
<protein>
    <recommendedName>
        <fullName evidence="1">Polymerase beta nucleotidyltransferase domain-containing protein</fullName>
    </recommendedName>
</protein>
<evidence type="ECO:0000313" key="3">
    <source>
        <dbReference type="Proteomes" id="UP000636949"/>
    </source>
</evidence>
<dbReference type="AlphaFoldDB" id="A0A8J3E8F5"/>
<organism evidence="2 3">
    <name type="scientific">Cysteiniphilum litorale</name>
    <dbReference type="NCBI Taxonomy" id="2056700"/>
    <lineage>
        <taxon>Bacteria</taxon>
        <taxon>Pseudomonadati</taxon>
        <taxon>Pseudomonadota</taxon>
        <taxon>Gammaproteobacteria</taxon>
        <taxon>Thiotrichales</taxon>
        <taxon>Fastidiosibacteraceae</taxon>
        <taxon>Cysteiniphilum</taxon>
    </lineage>
</organism>
<dbReference type="EMBL" id="BMJS01000003">
    <property type="protein sequence ID" value="GGF90747.1"/>
    <property type="molecule type" value="Genomic_DNA"/>
</dbReference>